<organism evidence="1 2">
    <name type="scientific">Citrobacter freundii</name>
    <dbReference type="NCBI Taxonomy" id="546"/>
    <lineage>
        <taxon>Bacteria</taxon>
        <taxon>Pseudomonadati</taxon>
        <taxon>Pseudomonadota</taxon>
        <taxon>Gammaproteobacteria</taxon>
        <taxon>Enterobacterales</taxon>
        <taxon>Enterobacteriaceae</taxon>
        <taxon>Citrobacter</taxon>
        <taxon>Citrobacter freundii complex</taxon>
    </lineage>
</organism>
<dbReference type="Proteomes" id="UP000591803">
    <property type="component" value="Unassembled WGS sequence"/>
</dbReference>
<keyword evidence="1" id="KW-0614">Plasmid</keyword>
<dbReference type="EMBL" id="JABXRI010000002">
    <property type="protein sequence ID" value="MBA8065591.1"/>
    <property type="molecule type" value="Genomic_DNA"/>
</dbReference>
<gene>
    <name evidence="1" type="ORF">HV077_25160</name>
</gene>
<evidence type="ECO:0000313" key="2">
    <source>
        <dbReference type="Proteomes" id="UP000591803"/>
    </source>
</evidence>
<name>A0A7W3D9R9_CITFR</name>
<sequence>MTVLNTQELSIIQAFASSNVPERVMRESKIRELIRDMTVAQSSVQSDSDRLEALRKEKKEGNIFSNWLYDRDDKVQDAQLDLNKSIGRLTQTSSQLLIVNTAISKVLNDQQHILLEQQ</sequence>
<evidence type="ECO:0000313" key="1">
    <source>
        <dbReference type="EMBL" id="MBA8065591.1"/>
    </source>
</evidence>
<geneLocation type="plasmid" evidence="1">
    <name>pRHBSTW-00116_2</name>
</geneLocation>
<proteinExistence type="predicted"/>
<comment type="caution">
    <text evidence="1">The sequence shown here is derived from an EMBL/GenBank/DDBJ whole genome shotgun (WGS) entry which is preliminary data.</text>
</comment>
<accession>A0A7W3D9R9</accession>
<reference evidence="1 2" key="1">
    <citation type="submission" date="2020-06" db="EMBL/GenBank/DDBJ databases">
        <title>REHAB project genomes.</title>
        <authorList>
            <person name="Shaw L.P."/>
        </authorList>
    </citation>
    <scope>NUCLEOTIDE SEQUENCE [LARGE SCALE GENOMIC DNA]</scope>
    <source>
        <strain evidence="1 2">RHBSTW-00116</strain>
        <plasmid evidence="1">pRHBSTW-00116_2</plasmid>
    </source>
</reference>
<protein>
    <submittedName>
        <fullName evidence="1">Uncharacterized protein</fullName>
    </submittedName>
</protein>
<dbReference type="AlphaFoldDB" id="A0A7W3D9R9"/>